<dbReference type="InterPro" id="IPR013320">
    <property type="entry name" value="ConA-like_dom_sf"/>
</dbReference>
<dbReference type="InterPro" id="IPR046338">
    <property type="entry name" value="GAIN_dom_sf"/>
</dbReference>
<keyword evidence="3 12" id="KW-0812">Transmembrane</keyword>
<dbReference type="PROSITE" id="PS50227">
    <property type="entry name" value="G_PROTEIN_RECEP_F2_3"/>
    <property type="match status" value="1"/>
</dbReference>
<dbReference type="SUPFAM" id="SSF49899">
    <property type="entry name" value="Concanavalin A-like lectins/glucanases"/>
    <property type="match status" value="1"/>
</dbReference>
<evidence type="ECO:0000256" key="10">
    <source>
        <dbReference type="PROSITE-ProRule" id="PRU01172"/>
    </source>
</evidence>
<dbReference type="Gene3D" id="1.20.1070.10">
    <property type="entry name" value="Rhodopsin 7-helix transmembrane proteins"/>
    <property type="match status" value="1"/>
</dbReference>
<keyword evidence="5 12" id="KW-1133">Transmembrane helix</keyword>
<dbReference type="Pfam" id="PF00002">
    <property type="entry name" value="7tm_2"/>
    <property type="match status" value="1"/>
</dbReference>
<keyword evidence="7 12" id="KW-0472">Membrane</keyword>
<evidence type="ECO:0000256" key="3">
    <source>
        <dbReference type="ARBA" id="ARBA00022692"/>
    </source>
</evidence>
<feature type="domain" description="Pentraxin (PTX)" evidence="15">
    <location>
        <begin position="87"/>
        <end position="291"/>
    </location>
</feature>
<keyword evidence="17" id="KW-1185">Reference proteome</keyword>
<reference evidence="16 17" key="1">
    <citation type="journal article" date="2017" name="Nat. Ecol. Evol.">
        <title>Scallop genome provides insights into evolution of bilaterian karyotype and development.</title>
        <authorList>
            <person name="Wang S."/>
            <person name="Zhang J."/>
            <person name="Jiao W."/>
            <person name="Li J."/>
            <person name="Xun X."/>
            <person name="Sun Y."/>
            <person name="Guo X."/>
            <person name="Huan P."/>
            <person name="Dong B."/>
            <person name="Zhang L."/>
            <person name="Hu X."/>
            <person name="Sun X."/>
            <person name="Wang J."/>
            <person name="Zhao C."/>
            <person name="Wang Y."/>
            <person name="Wang D."/>
            <person name="Huang X."/>
            <person name="Wang R."/>
            <person name="Lv J."/>
            <person name="Li Y."/>
            <person name="Zhang Z."/>
            <person name="Liu B."/>
            <person name="Lu W."/>
            <person name="Hui Y."/>
            <person name="Liang J."/>
            <person name="Zhou Z."/>
            <person name="Hou R."/>
            <person name="Li X."/>
            <person name="Liu Y."/>
            <person name="Li H."/>
            <person name="Ning X."/>
            <person name="Lin Y."/>
            <person name="Zhao L."/>
            <person name="Xing Q."/>
            <person name="Dou J."/>
            <person name="Li Y."/>
            <person name="Mao J."/>
            <person name="Guo H."/>
            <person name="Dou H."/>
            <person name="Li T."/>
            <person name="Mu C."/>
            <person name="Jiang W."/>
            <person name="Fu Q."/>
            <person name="Fu X."/>
            <person name="Miao Y."/>
            <person name="Liu J."/>
            <person name="Yu Q."/>
            <person name="Li R."/>
            <person name="Liao H."/>
            <person name="Li X."/>
            <person name="Kong Y."/>
            <person name="Jiang Z."/>
            <person name="Chourrout D."/>
            <person name="Li R."/>
            <person name="Bao Z."/>
        </authorList>
    </citation>
    <scope>NUCLEOTIDE SEQUENCE [LARGE SCALE GENOMIC DNA]</scope>
    <source>
        <strain evidence="16 17">PY_sf001</strain>
    </source>
</reference>
<dbReference type="PANTHER" id="PTHR12011:SF470">
    <property type="entry name" value="ADHESION G PROTEIN-COUPLED RECEPTOR L2-LIKE"/>
    <property type="match status" value="1"/>
</dbReference>
<feature type="transmembrane region" description="Helical" evidence="12">
    <location>
        <begin position="925"/>
        <end position="946"/>
    </location>
</feature>
<feature type="region of interest" description="Disordered" evidence="11">
    <location>
        <begin position="1033"/>
        <end position="1064"/>
    </location>
</feature>
<evidence type="ECO:0000259" key="13">
    <source>
        <dbReference type="PROSITE" id="PS50227"/>
    </source>
</evidence>
<evidence type="ECO:0000313" key="17">
    <source>
        <dbReference type="Proteomes" id="UP000242188"/>
    </source>
</evidence>
<keyword evidence="8 16" id="KW-0675">Receptor</keyword>
<dbReference type="EMBL" id="NEDP02003112">
    <property type="protein sequence ID" value="OWF49409.1"/>
    <property type="molecule type" value="Genomic_DNA"/>
</dbReference>
<evidence type="ECO:0000256" key="9">
    <source>
        <dbReference type="ARBA" id="ARBA00023224"/>
    </source>
</evidence>
<dbReference type="AlphaFoldDB" id="A0A210QKY1"/>
<feature type="domain" description="G-protein coupled receptors family 2 profile 2" evidence="14">
    <location>
        <begin position="733"/>
        <end position="978"/>
    </location>
</feature>
<dbReference type="GO" id="GO:0007189">
    <property type="term" value="P:adenylate cyclase-activating G protein-coupled receptor signaling pathway"/>
    <property type="evidence" value="ECO:0007669"/>
    <property type="project" value="TreeGrafter"/>
</dbReference>
<dbReference type="Gene3D" id="4.10.1240.10">
    <property type="entry name" value="GPCR, family 2, extracellular hormone receptor domain"/>
    <property type="match status" value="1"/>
</dbReference>
<dbReference type="Gene3D" id="2.60.220.50">
    <property type="match status" value="1"/>
</dbReference>
<feature type="transmembrane region" description="Helical" evidence="12">
    <location>
        <begin position="958"/>
        <end position="976"/>
    </location>
</feature>
<evidence type="ECO:0000256" key="7">
    <source>
        <dbReference type="ARBA" id="ARBA00023136"/>
    </source>
</evidence>
<dbReference type="Proteomes" id="UP000242188">
    <property type="component" value="Unassembled WGS sequence"/>
</dbReference>
<name>A0A210QKY1_MIZYE</name>
<dbReference type="PROSITE" id="PS50261">
    <property type="entry name" value="G_PROTEIN_RECEP_F2_4"/>
    <property type="match status" value="1"/>
</dbReference>
<feature type="compositionally biased region" description="Basic and acidic residues" evidence="11">
    <location>
        <begin position="1033"/>
        <end position="1042"/>
    </location>
</feature>
<dbReference type="GO" id="GO:0005886">
    <property type="term" value="C:plasma membrane"/>
    <property type="evidence" value="ECO:0007669"/>
    <property type="project" value="TreeGrafter"/>
</dbReference>
<evidence type="ECO:0000313" key="16">
    <source>
        <dbReference type="EMBL" id="OWF49409.1"/>
    </source>
</evidence>
<dbReference type="SMART" id="SM00159">
    <property type="entry name" value="PTX"/>
    <property type="match status" value="1"/>
</dbReference>
<evidence type="ECO:0000256" key="6">
    <source>
        <dbReference type="ARBA" id="ARBA00023040"/>
    </source>
</evidence>
<proteinExistence type="inferred from homology"/>
<evidence type="ECO:0000256" key="4">
    <source>
        <dbReference type="ARBA" id="ARBA00022729"/>
    </source>
</evidence>
<gene>
    <name evidence="16" type="ORF">KP79_PYT06036</name>
</gene>
<dbReference type="PROSITE" id="PS51828">
    <property type="entry name" value="PTX_2"/>
    <property type="match status" value="1"/>
</dbReference>
<evidence type="ECO:0000256" key="8">
    <source>
        <dbReference type="ARBA" id="ARBA00023170"/>
    </source>
</evidence>
<comment type="caution">
    <text evidence="10">Lacks conserved residue(s) required for the propagation of feature annotation.</text>
</comment>
<dbReference type="Gene3D" id="2.60.120.200">
    <property type="match status" value="1"/>
</dbReference>
<dbReference type="Pfam" id="PF13385">
    <property type="entry name" value="Laminin_G_3"/>
    <property type="match status" value="1"/>
</dbReference>
<evidence type="ECO:0000256" key="1">
    <source>
        <dbReference type="ARBA" id="ARBA00004141"/>
    </source>
</evidence>
<feature type="transmembrane region" description="Helical" evidence="12">
    <location>
        <begin position="796"/>
        <end position="816"/>
    </location>
</feature>
<dbReference type="InterPro" id="IPR036445">
    <property type="entry name" value="GPCR_2_extracell_dom_sf"/>
</dbReference>
<feature type="transmembrane region" description="Helical" evidence="12">
    <location>
        <begin position="844"/>
        <end position="863"/>
    </location>
</feature>
<comment type="subcellular location">
    <subcellularLocation>
        <location evidence="1">Membrane</location>
        <topology evidence="1">Multi-pass membrane protein</topology>
    </subcellularLocation>
</comment>
<dbReference type="InterPro" id="IPR001879">
    <property type="entry name" value="GPCR_2_extracellular_dom"/>
</dbReference>
<dbReference type="InterPro" id="IPR000832">
    <property type="entry name" value="GPCR_2_secretin-like"/>
</dbReference>
<feature type="transmembrane region" description="Helical" evidence="12">
    <location>
        <begin position="17"/>
        <end position="36"/>
    </location>
</feature>
<keyword evidence="6" id="KW-0297">G-protein coupled receptor</keyword>
<keyword evidence="9" id="KW-0807">Transducer</keyword>
<accession>A0A210QKY1</accession>
<evidence type="ECO:0000259" key="15">
    <source>
        <dbReference type="PROSITE" id="PS51828"/>
    </source>
</evidence>
<keyword evidence="4" id="KW-0732">Signal</keyword>
<evidence type="ECO:0000256" key="2">
    <source>
        <dbReference type="ARBA" id="ARBA00007343"/>
    </source>
</evidence>
<feature type="domain" description="G-protein coupled receptors family 2 profile 1" evidence="13">
    <location>
        <begin position="302"/>
        <end position="390"/>
    </location>
</feature>
<comment type="caution">
    <text evidence="16">The sequence shown here is derived from an EMBL/GenBank/DDBJ whole genome shotgun (WGS) entry which is preliminary data.</text>
</comment>
<feature type="transmembrane region" description="Helical" evidence="12">
    <location>
        <begin position="738"/>
        <end position="760"/>
    </location>
</feature>
<organism evidence="16 17">
    <name type="scientific">Mizuhopecten yessoensis</name>
    <name type="common">Japanese scallop</name>
    <name type="synonym">Patinopecten yessoensis</name>
    <dbReference type="NCBI Taxonomy" id="6573"/>
    <lineage>
        <taxon>Eukaryota</taxon>
        <taxon>Metazoa</taxon>
        <taxon>Spiralia</taxon>
        <taxon>Lophotrochozoa</taxon>
        <taxon>Mollusca</taxon>
        <taxon>Bivalvia</taxon>
        <taxon>Autobranchia</taxon>
        <taxon>Pteriomorphia</taxon>
        <taxon>Pectinida</taxon>
        <taxon>Pectinoidea</taxon>
        <taxon>Pectinidae</taxon>
        <taxon>Mizuhopecten</taxon>
    </lineage>
</organism>
<sequence>MTNGRRVGYFERVVGEFFGVGLGITIICLLGSFCVGRHGVAAATDFVSACHTSYYNRPKCIDHPDGYGCECGSGFHWNTDMCMSTAIDSRLEFKEKEPKRYTMLLGKGFPEVGAFTIVYWIRLSKNHSVAKNGTILSYKHGTKLDIIQMGVDHKLWFRLFDRVKYTKIILPAGEWAHVAWTWDSNDGSWKLYWNTEEVNRGRRNAFRKPVIAGGEFVLGQASREAFDFDSSVAFMGDLAHLHVWDFVMSHDDIVLLNNSCTFMYCGNVAQWADFRSGTRGAMRMRWPSGILNGILTTLQKEKCKTAEEEAFTCNKHCSLTIGAQCNKDIVENIVWERTKAVNYLNVSCPGQENLAAMNETVENATRLCDQTQQNDGIWGKPFIDRCISKDLMEIKDKVKRAFKELDLNESTVFYLAELLLNHTINNVYTNPIDVATVIDLLGLIVDTQDEVAILKEKKWREGGNVYAQTVNVVRTKEEIKNFTEVIIRTVDNLLSRRNDVGWNATKPAGVEGDNLVSALEAFARTVAKTIQYNIRIGMIDGSDASIFEAKGNIEFKVDVHASSLFRGYIYPSSLDRKLMKSPNNIGEIRLPDILKTQNASSIPAFKILTASFRFKHLAMYLPNHDLQTKSKEDNVNTPIIALYVYAGESAFVNNLSSPIVFKLPFQDTFNISNPECVRIRHSSVSAEWRWLRDDCHLIWQDGISARCGCFVPGIYAITTDMYNDNWDKGEKRPILMNAASYIGCALSALLSLGTLAIHLYCKTSSAIASLHKNLALSIFFSQIVFMIGIDRYENQVVCEVFAVLIHYFVLSTYSWLMNETFHLYTTVTYSAHAQHQDLSDSGSFLRYTFLGWILPGVFVGAFVGSQGETYYAKDMCWIAWDNLWLFVGPTLGIVTVAIMVLILTAKEHNENSYTKSEKTNKVLTIQMKGMWTQIILVTVNWSFAFLSLKMHDSIIKYLYALMNVLQAMFFTVFNLLHEEVRNVLKANEKLKTLSTPGVDPEVDERSIDSFASTPLVEKDIKEGLHLEKQCMGRDRLRDKKSQIEASSEEEIEREGSDCEMITSL</sequence>
<protein>
    <submittedName>
        <fullName evidence="16">Cadherin EGF LAG seven-pass G-type receptor 1</fullName>
    </submittedName>
</protein>
<dbReference type="GO" id="GO:0007166">
    <property type="term" value="P:cell surface receptor signaling pathway"/>
    <property type="evidence" value="ECO:0007669"/>
    <property type="project" value="InterPro"/>
</dbReference>
<evidence type="ECO:0000256" key="5">
    <source>
        <dbReference type="ARBA" id="ARBA00022989"/>
    </source>
</evidence>
<dbReference type="OrthoDB" id="547680at2759"/>
<evidence type="ECO:0000256" key="12">
    <source>
        <dbReference type="SAM" id="Phobius"/>
    </source>
</evidence>
<dbReference type="GO" id="GO:0004930">
    <property type="term" value="F:G protein-coupled receptor activity"/>
    <property type="evidence" value="ECO:0007669"/>
    <property type="project" value="UniProtKB-KW"/>
</dbReference>
<feature type="transmembrane region" description="Helical" evidence="12">
    <location>
        <begin position="883"/>
        <end position="905"/>
    </location>
</feature>
<comment type="similarity">
    <text evidence="2">Belongs to the G-protein coupled receptor 2 family. Adhesion G-protein coupled receptor (ADGR) subfamily.</text>
</comment>
<dbReference type="PANTHER" id="PTHR12011">
    <property type="entry name" value="ADHESION G-PROTEIN COUPLED RECEPTOR"/>
    <property type="match status" value="1"/>
</dbReference>
<evidence type="ECO:0000256" key="11">
    <source>
        <dbReference type="SAM" id="MobiDB-lite"/>
    </source>
</evidence>
<dbReference type="InterPro" id="IPR001759">
    <property type="entry name" value="PTX_dom"/>
</dbReference>
<dbReference type="InterPro" id="IPR017981">
    <property type="entry name" value="GPCR_2-like_7TM"/>
</dbReference>
<evidence type="ECO:0000259" key="14">
    <source>
        <dbReference type="PROSITE" id="PS50261"/>
    </source>
</evidence>